<evidence type="ECO:0000313" key="2">
    <source>
        <dbReference type="Proteomes" id="UP000247932"/>
    </source>
</evidence>
<dbReference type="Pfam" id="PF15428">
    <property type="entry name" value="Imm26"/>
    <property type="match status" value="1"/>
</dbReference>
<dbReference type="Proteomes" id="UP000247932">
    <property type="component" value="Unassembled WGS sequence"/>
</dbReference>
<dbReference type="InterPro" id="IPR029278">
    <property type="entry name" value="Imm26"/>
</dbReference>
<name>A0A2V4E900_9GAMM</name>
<sequence length="164" mass="19486">MNDFKFWGWDKKPRTMLRFIKPGDIFCVKLNDKKYIFGRIISKIFFGRVAEIFNYVSSTPEIEVEYIDSSKRMFAPIVLDSYTLFDRKFEKEADWRIIGHQNDYIPTDVDDVYFTFGEGAYCKKVDIWDNKTLISESEAKKLPKLAPQCDFDVKQLLKEYIKLE</sequence>
<gene>
    <name evidence="1" type="ORF">DKK70_01030</name>
</gene>
<proteinExistence type="predicted"/>
<organism evidence="1 2">
    <name type="scientific">Gilliamella apicola</name>
    <dbReference type="NCBI Taxonomy" id="1196095"/>
    <lineage>
        <taxon>Bacteria</taxon>
        <taxon>Pseudomonadati</taxon>
        <taxon>Pseudomonadota</taxon>
        <taxon>Gammaproteobacteria</taxon>
        <taxon>Orbales</taxon>
        <taxon>Orbaceae</taxon>
        <taxon>Gilliamella</taxon>
    </lineage>
</organism>
<comment type="caution">
    <text evidence="1">The sequence shown here is derived from an EMBL/GenBank/DDBJ whole genome shotgun (WGS) entry which is preliminary data.</text>
</comment>
<dbReference type="OrthoDB" id="2218484at2"/>
<dbReference type="AlphaFoldDB" id="A0A2V4E900"/>
<reference evidence="1 2" key="1">
    <citation type="submission" date="2018-05" db="EMBL/GenBank/DDBJ databases">
        <title>Reference genomes for bee gut microbiota database.</title>
        <authorList>
            <person name="Ellegaard K.M."/>
        </authorList>
    </citation>
    <scope>NUCLEOTIDE SEQUENCE [LARGE SCALE GENOMIC DNA]</scope>
    <source>
        <strain evidence="1 2">ESL0182</strain>
    </source>
</reference>
<keyword evidence="2" id="KW-1185">Reference proteome</keyword>
<dbReference type="EMBL" id="QGLR01000004">
    <property type="protein sequence ID" value="PXZ08379.1"/>
    <property type="molecule type" value="Genomic_DNA"/>
</dbReference>
<evidence type="ECO:0000313" key="1">
    <source>
        <dbReference type="EMBL" id="PXZ08379.1"/>
    </source>
</evidence>
<dbReference type="RefSeq" id="WP_110432373.1">
    <property type="nucleotide sequence ID" value="NZ_QGLR01000004.1"/>
</dbReference>
<protein>
    <submittedName>
        <fullName evidence="1">Phosphotriesterase</fullName>
    </submittedName>
</protein>
<accession>A0A2V4E900</accession>